<dbReference type="OrthoDB" id="19742at2759"/>
<dbReference type="HOGENOM" id="CLU_2399320_0_0_1"/>
<dbReference type="RefSeq" id="XP_013349162.1">
    <property type="nucleotide sequence ID" value="XM_013493708.1"/>
</dbReference>
<dbReference type="EMBL" id="KL584749">
    <property type="protein sequence ID" value="KER00648.1"/>
    <property type="molecule type" value="Genomic_DNA"/>
</dbReference>
<dbReference type="GeneID" id="25365189"/>
<keyword evidence="2" id="KW-1185">Reference proteome</keyword>
<dbReference type="AlphaFoldDB" id="A0A074Z305"/>
<proteinExistence type="predicted"/>
<reference evidence="1 2" key="1">
    <citation type="journal article" date="2014" name="BMC Genomics">
        <title>Genome sequencing of four Aureobasidium pullulans varieties: biotechnological potential, stress tolerance, and description of new species.</title>
        <authorList>
            <person name="Gostin Ar C."/>
            <person name="Ohm R.A."/>
            <person name="Kogej T."/>
            <person name="Sonjak S."/>
            <person name="Turk M."/>
            <person name="Zajc J."/>
            <person name="Zalar P."/>
            <person name="Grube M."/>
            <person name="Sun H."/>
            <person name="Han J."/>
            <person name="Sharma A."/>
            <person name="Chiniquy J."/>
            <person name="Ngan C.Y."/>
            <person name="Lipzen A."/>
            <person name="Barry K."/>
            <person name="Grigoriev I.V."/>
            <person name="Gunde-Cimerman N."/>
        </authorList>
    </citation>
    <scope>NUCLEOTIDE SEQUENCE [LARGE SCALE GENOMIC DNA]</scope>
    <source>
        <strain evidence="1 2">EXF-2481</strain>
    </source>
</reference>
<accession>A0A074Z305</accession>
<evidence type="ECO:0000313" key="1">
    <source>
        <dbReference type="EMBL" id="KER00648.1"/>
    </source>
</evidence>
<evidence type="ECO:0000313" key="2">
    <source>
        <dbReference type="Proteomes" id="UP000030641"/>
    </source>
</evidence>
<organism evidence="1 2">
    <name type="scientific">Aureobasidium subglaciale (strain EXF-2481)</name>
    <name type="common">Aureobasidium pullulans var. subglaciale</name>
    <dbReference type="NCBI Taxonomy" id="1043005"/>
    <lineage>
        <taxon>Eukaryota</taxon>
        <taxon>Fungi</taxon>
        <taxon>Dikarya</taxon>
        <taxon>Ascomycota</taxon>
        <taxon>Pezizomycotina</taxon>
        <taxon>Dothideomycetes</taxon>
        <taxon>Dothideomycetidae</taxon>
        <taxon>Dothideales</taxon>
        <taxon>Saccotheciaceae</taxon>
        <taxon>Aureobasidium</taxon>
    </lineage>
</organism>
<name>A0A074Z305_AURSE</name>
<sequence length="93" mass="10368">MSDRVQYWKAKLAEQKDISSTDEPGEELLAEVIDFNSSMLSREDYDQMIADRAADKNIVLSKHENEEVSESEKKAAITALIYGINVLKAASSS</sequence>
<dbReference type="Proteomes" id="UP000030641">
    <property type="component" value="Unassembled WGS sequence"/>
</dbReference>
<dbReference type="InParanoid" id="A0A074Z305"/>
<gene>
    <name evidence="1" type="ORF">AUEXF2481DRAFT_34884</name>
</gene>
<protein>
    <submittedName>
        <fullName evidence="1">Uncharacterized protein</fullName>
    </submittedName>
</protein>